<gene>
    <name evidence="5" type="ORF">THASP1DRAFT_30611</name>
</gene>
<dbReference type="InterPro" id="IPR012677">
    <property type="entry name" value="Nucleotide-bd_a/b_plait_sf"/>
</dbReference>
<dbReference type="InterPro" id="IPR035979">
    <property type="entry name" value="RBD_domain_sf"/>
</dbReference>
<keyword evidence="6" id="KW-1185">Reference proteome</keyword>
<keyword evidence="1 2" id="KW-0694">RNA-binding</keyword>
<dbReference type="CDD" id="cd00590">
    <property type="entry name" value="RRM_SF"/>
    <property type="match status" value="3"/>
</dbReference>
<evidence type="ECO:0000313" key="5">
    <source>
        <dbReference type="EMBL" id="RKP07576.1"/>
    </source>
</evidence>
<dbReference type="Proteomes" id="UP000271241">
    <property type="component" value="Unassembled WGS sequence"/>
</dbReference>
<dbReference type="GO" id="GO:0003729">
    <property type="term" value="F:mRNA binding"/>
    <property type="evidence" value="ECO:0007669"/>
    <property type="project" value="TreeGrafter"/>
</dbReference>
<feature type="domain" description="RRM" evidence="4">
    <location>
        <begin position="717"/>
        <end position="794"/>
    </location>
</feature>
<dbReference type="SUPFAM" id="SSF48452">
    <property type="entry name" value="TPR-like"/>
    <property type="match status" value="1"/>
</dbReference>
<evidence type="ECO:0000313" key="6">
    <source>
        <dbReference type="Proteomes" id="UP000271241"/>
    </source>
</evidence>
<dbReference type="SUPFAM" id="SSF54928">
    <property type="entry name" value="RNA-binding domain, RBD"/>
    <property type="match status" value="3"/>
</dbReference>
<dbReference type="EMBL" id="KZ992700">
    <property type="protein sequence ID" value="RKP07576.1"/>
    <property type="molecule type" value="Genomic_DNA"/>
</dbReference>
<dbReference type="InterPro" id="IPR050502">
    <property type="entry name" value="Euk_RNA-bind_prot"/>
</dbReference>
<sequence length="1090" mass="122456">MADSDSGSEFSLMSEDEMPVQSTAVDEEDDVPAQDATDCDDAHYQGLEGKERYQYDAHVMRIGRYQSSADKKALEASRRDMHAVFPLTEALWREWITDCRQKVVDGDDRLSDDTASLYRTAVGDYQYVDLWKEWLEYMIEPEHERMEEIQAGKAQPCTVSGVQRNAKRLRVCFAEAIAATQYHVTKSHLVWDVIASYEEAYMKTFPTGENFARLKQLYMERLAICHAAIEDTFSRFSPLVTQYCNQQYEAIMVEANTVKQASERALAAREPFEARLTFSSNARGAFSAYISFEKRQRPVNHDVVRTLYERALVIHCLDAALWEEYLLYTISQTAPSPFEIKALCLRAVRNCPWSGDLWGHFMRATETHSYETWTPEDVYKYAMDFGAVEASVDELAKLFVAKGSYEIRRYQREPNAPSSQSHLRLALDQLISILQTKFPDGDTQFRLHKFAAEAHAAVLKDIESARKYWEEPLKKRSAEAEIWLEYILFERLYGTLEKVQAVFKQACFRVGDWPDRIFAAWISFEQQHGTADSINLAYARTRHQASVLASRLDAAEAEAQALATVEEEQRQRKQAKQQAAKALKKDIQKKEKMEKRKQQEAVQDETQERETKRARQDEPKSTDTSATGKRDKKACSILVSQLPASITEEAIVEHFSQTGEIKNVLVVRDQDGSRKDYAYVEFAEPTAAEKALSGGDTAILGGETVHMHRVSRDEDPKTLYVCNFSKQMTEARLREVFSPHGKIVSIRMPAARSDRARQFAYVEFAEEAFARAALALNGQPVEEHRPLSVAISNPSRKKARSPTRRTRLERDARVLFVANFPRTAEKEELVALFGQYGYLKDVRILKDAHGQSKGCGFVEFYAEASARAALALNDYKMGDRHLSVVTADPDKRANAGRGTRPLAEDDTLQRVLRVTRLPEHVTEETLRKSFAEYGEVVKVKLFGGGGAIVKYGDAQDANRAVLGMHDRELDGQRISVVSAQRSALDVSGATASLSAATTTTSVTHGDTSTPASFAVPTALMPRRVQRRVVASTGGRPRPRLAKHAAAASTSADTPAKVAGTTMSVAVSDTTGDALQSNDDFRKLFLASRQP</sequence>
<dbReference type="InterPro" id="IPR000504">
    <property type="entry name" value="RRM_dom"/>
</dbReference>
<feature type="region of interest" description="Disordered" evidence="3">
    <location>
        <begin position="568"/>
        <end position="631"/>
    </location>
</feature>
<feature type="region of interest" description="Disordered" evidence="3">
    <location>
        <begin position="1028"/>
        <end position="1056"/>
    </location>
</feature>
<evidence type="ECO:0000256" key="2">
    <source>
        <dbReference type="PROSITE-ProRule" id="PRU00176"/>
    </source>
</evidence>
<proteinExistence type="predicted"/>
<accession>A0A4P9XNN9</accession>
<evidence type="ECO:0000256" key="1">
    <source>
        <dbReference type="ARBA" id="ARBA00022884"/>
    </source>
</evidence>
<evidence type="ECO:0000259" key="4">
    <source>
        <dbReference type="PROSITE" id="PS50102"/>
    </source>
</evidence>
<protein>
    <recommendedName>
        <fullName evidence="4">RRM domain-containing protein</fullName>
    </recommendedName>
</protein>
<dbReference type="OrthoDB" id="360390at2759"/>
<feature type="domain" description="RRM" evidence="4">
    <location>
        <begin position="635"/>
        <end position="712"/>
    </location>
</feature>
<dbReference type="PANTHER" id="PTHR48025">
    <property type="entry name" value="OS02G0815200 PROTEIN"/>
    <property type="match status" value="1"/>
</dbReference>
<reference evidence="6" key="1">
    <citation type="journal article" date="2018" name="Nat. Microbiol.">
        <title>Leveraging single-cell genomics to expand the fungal tree of life.</title>
        <authorList>
            <person name="Ahrendt S.R."/>
            <person name="Quandt C.A."/>
            <person name="Ciobanu D."/>
            <person name="Clum A."/>
            <person name="Salamov A."/>
            <person name="Andreopoulos B."/>
            <person name="Cheng J.F."/>
            <person name="Woyke T."/>
            <person name="Pelin A."/>
            <person name="Henrissat B."/>
            <person name="Reynolds N.K."/>
            <person name="Benny G.L."/>
            <person name="Smith M.E."/>
            <person name="James T.Y."/>
            <person name="Grigoriev I.V."/>
        </authorList>
    </citation>
    <scope>NUCLEOTIDE SEQUENCE [LARGE SCALE GENOMIC DNA]</scope>
    <source>
        <strain evidence="6">RSA 1356</strain>
    </source>
</reference>
<dbReference type="InterPro" id="IPR003107">
    <property type="entry name" value="HAT"/>
</dbReference>
<dbReference type="AlphaFoldDB" id="A0A4P9XNN9"/>
<dbReference type="Gene3D" id="3.30.70.330">
    <property type="match status" value="4"/>
</dbReference>
<dbReference type="Gene3D" id="1.25.40.10">
    <property type="entry name" value="Tetratricopeptide repeat domain"/>
    <property type="match status" value="2"/>
</dbReference>
<feature type="compositionally biased region" description="Basic and acidic residues" evidence="3">
    <location>
        <begin position="583"/>
        <end position="599"/>
    </location>
</feature>
<feature type="domain" description="RRM" evidence="4">
    <location>
        <begin position="910"/>
        <end position="981"/>
    </location>
</feature>
<name>A0A4P9XNN9_9FUNG</name>
<dbReference type="SMART" id="SM00386">
    <property type="entry name" value="HAT"/>
    <property type="match status" value="4"/>
</dbReference>
<dbReference type="InterPro" id="IPR011990">
    <property type="entry name" value="TPR-like_helical_dom_sf"/>
</dbReference>
<feature type="compositionally biased region" description="Polar residues" evidence="3">
    <location>
        <begin position="1"/>
        <end position="11"/>
    </location>
</feature>
<dbReference type="STRING" id="78915.A0A4P9XNN9"/>
<evidence type="ECO:0000256" key="3">
    <source>
        <dbReference type="SAM" id="MobiDB-lite"/>
    </source>
</evidence>
<feature type="domain" description="RRM" evidence="4">
    <location>
        <begin position="813"/>
        <end position="889"/>
    </location>
</feature>
<dbReference type="GO" id="GO:0006396">
    <property type="term" value="P:RNA processing"/>
    <property type="evidence" value="ECO:0007669"/>
    <property type="project" value="InterPro"/>
</dbReference>
<dbReference type="PANTHER" id="PTHR48025:SF1">
    <property type="entry name" value="RRM DOMAIN-CONTAINING PROTEIN"/>
    <property type="match status" value="1"/>
</dbReference>
<feature type="region of interest" description="Disordered" evidence="3">
    <location>
        <begin position="1"/>
        <end position="42"/>
    </location>
</feature>
<feature type="compositionally biased region" description="Low complexity" evidence="3">
    <location>
        <begin position="1043"/>
        <end position="1056"/>
    </location>
</feature>
<dbReference type="Pfam" id="PF00076">
    <property type="entry name" value="RRM_1"/>
    <property type="match status" value="4"/>
</dbReference>
<feature type="compositionally biased region" description="Basic and acidic residues" evidence="3">
    <location>
        <begin position="606"/>
        <end position="621"/>
    </location>
</feature>
<dbReference type="SMART" id="SM00360">
    <property type="entry name" value="RRM"/>
    <property type="match status" value="4"/>
</dbReference>
<organism evidence="5 6">
    <name type="scientific">Thamnocephalis sphaerospora</name>
    <dbReference type="NCBI Taxonomy" id="78915"/>
    <lineage>
        <taxon>Eukaryota</taxon>
        <taxon>Fungi</taxon>
        <taxon>Fungi incertae sedis</taxon>
        <taxon>Zoopagomycota</taxon>
        <taxon>Zoopagomycotina</taxon>
        <taxon>Zoopagomycetes</taxon>
        <taxon>Zoopagales</taxon>
        <taxon>Sigmoideomycetaceae</taxon>
        <taxon>Thamnocephalis</taxon>
    </lineage>
</organism>
<dbReference type="PROSITE" id="PS50102">
    <property type="entry name" value="RRM"/>
    <property type="match status" value="4"/>
</dbReference>